<dbReference type="SUPFAM" id="SSF53067">
    <property type="entry name" value="Actin-like ATPase domain"/>
    <property type="match status" value="1"/>
</dbReference>
<dbReference type="PANTHER" id="PTHR18964">
    <property type="entry name" value="ROK (REPRESSOR, ORF, KINASE) FAMILY"/>
    <property type="match status" value="1"/>
</dbReference>
<dbReference type="Proteomes" id="UP000501240">
    <property type="component" value="Chromosome"/>
</dbReference>
<dbReference type="Pfam" id="PF00480">
    <property type="entry name" value="ROK"/>
    <property type="match status" value="1"/>
</dbReference>
<dbReference type="GO" id="GO:0003700">
    <property type="term" value="F:DNA-binding transcription factor activity"/>
    <property type="evidence" value="ECO:0007669"/>
    <property type="project" value="InterPro"/>
</dbReference>
<sequence length="498" mass="51308">MIGRFRCRSTDTACPFITTSDIPAPIPYSSIAANSQPGAGDSAGSASTAAQYAISRRVAVRSPIRCAMRLAVGIVANAPMDGQSRASPRTAAPRPRRSWIQGMRVARVPATAPCTAKTAAMARWWRFMPEKLTGSLPDEKRKRPATLASMGRVKTADPTMARAINDRLALDLLLERGPLTAPQLRALTGLSRPTVSDLVERLRADGLIEVAGETGADRRGPNARLYGLVAGRAHVAGVDLRRDAVHVTVADLAANPAGSASRPLPDAPDLPELIAEAVAEAAGGTALHAVVVGTPGLIHPGTGLVTDGDMPGWRPDLRRALQDRTAARVVVENEVNLAAVAEHRDGAAAGHGDFALLWLDDGVGAAIVLDGRLRRGASGGAGEVGMLRFGGSDLCHAVEVASAGSLDAEALAERVTEGVFALVAVLDPGLVVLGGALGRGGGDRLAGLVADRLAELSPAATVVRPAAVHEGDAVLRGAVLTALDIARDDVFGRPVAAG</sequence>
<reference evidence="3 4" key="1">
    <citation type="submission" date="2020-05" db="EMBL/GenBank/DDBJ databases">
        <title>Actinomadura verrucosospora NRRL-B18236 (PFL_A860) Genome sequencing and assembly.</title>
        <authorList>
            <person name="Samborskyy M."/>
        </authorList>
    </citation>
    <scope>NUCLEOTIDE SEQUENCE [LARGE SCALE GENOMIC DNA]</scope>
    <source>
        <strain evidence="3 4">NRRL:B18236</strain>
    </source>
</reference>
<evidence type="ECO:0000256" key="1">
    <source>
        <dbReference type="ARBA" id="ARBA00006479"/>
    </source>
</evidence>
<gene>
    <name evidence="3" type="ORF">ACTIVE_9194</name>
</gene>
<organism evidence="3 4">
    <name type="scientific">Actinomadura verrucosospora</name>
    <dbReference type="NCBI Taxonomy" id="46165"/>
    <lineage>
        <taxon>Bacteria</taxon>
        <taxon>Bacillati</taxon>
        <taxon>Actinomycetota</taxon>
        <taxon>Actinomycetes</taxon>
        <taxon>Streptosporangiales</taxon>
        <taxon>Thermomonosporaceae</taxon>
        <taxon>Actinomadura</taxon>
    </lineage>
</organism>
<name>A0A7D3W244_ACTVE</name>
<accession>A0A7D3W244</accession>
<feature type="domain" description="HTH marR-type" evidence="2">
    <location>
        <begin position="169"/>
        <end position="219"/>
    </location>
</feature>
<dbReference type="InterPro" id="IPR036390">
    <property type="entry name" value="WH_DNA-bd_sf"/>
</dbReference>
<dbReference type="Gene3D" id="1.10.10.10">
    <property type="entry name" value="Winged helix-like DNA-binding domain superfamily/Winged helix DNA-binding domain"/>
    <property type="match status" value="1"/>
</dbReference>
<dbReference type="EMBL" id="CP053892">
    <property type="protein sequence ID" value="QKG27539.1"/>
    <property type="molecule type" value="Genomic_DNA"/>
</dbReference>
<dbReference type="CDD" id="cd23763">
    <property type="entry name" value="ASKHA_ATPase_ROK"/>
    <property type="match status" value="1"/>
</dbReference>
<dbReference type="AlphaFoldDB" id="A0A7D3W244"/>
<dbReference type="SUPFAM" id="SSF46785">
    <property type="entry name" value="Winged helix' DNA-binding domain"/>
    <property type="match status" value="1"/>
</dbReference>
<dbReference type="Pfam" id="PF12802">
    <property type="entry name" value="MarR_2"/>
    <property type="match status" value="1"/>
</dbReference>
<protein>
    <recommendedName>
        <fullName evidence="2">HTH marR-type domain-containing protein</fullName>
    </recommendedName>
</protein>
<evidence type="ECO:0000313" key="3">
    <source>
        <dbReference type="EMBL" id="QKG27539.1"/>
    </source>
</evidence>
<dbReference type="Gene3D" id="3.30.420.40">
    <property type="match status" value="3"/>
</dbReference>
<dbReference type="CDD" id="cd00090">
    <property type="entry name" value="HTH_ARSR"/>
    <property type="match status" value="1"/>
</dbReference>
<dbReference type="InterPro" id="IPR011991">
    <property type="entry name" value="ArsR-like_HTH"/>
</dbReference>
<dbReference type="InterPro" id="IPR036388">
    <property type="entry name" value="WH-like_DNA-bd_sf"/>
</dbReference>
<evidence type="ECO:0000259" key="2">
    <source>
        <dbReference type="Pfam" id="PF12802"/>
    </source>
</evidence>
<dbReference type="InterPro" id="IPR000600">
    <property type="entry name" value="ROK"/>
</dbReference>
<keyword evidence="4" id="KW-1185">Reference proteome</keyword>
<proteinExistence type="inferred from homology"/>
<evidence type="ECO:0000313" key="4">
    <source>
        <dbReference type="Proteomes" id="UP000501240"/>
    </source>
</evidence>
<dbReference type="InterPro" id="IPR000835">
    <property type="entry name" value="HTH_MarR-typ"/>
</dbReference>
<dbReference type="InterPro" id="IPR043129">
    <property type="entry name" value="ATPase_NBD"/>
</dbReference>
<comment type="similarity">
    <text evidence="1">Belongs to the ROK (NagC/XylR) family.</text>
</comment>
<dbReference type="PANTHER" id="PTHR18964:SF149">
    <property type="entry name" value="BIFUNCTIONAL UDP-N-ACETYLGLUCOSAMINE 2-EPIMERASE_N-ACETYLMANNOSAMINE KINASE"/>
    <property type="match status" value="1"/>
</dbReference>